<evidence type="ECO:0008006" key="3">
    <source>
        <dbReference type="Google" id="ProtNLM"/>
    </source>
</evidence>
<organism evidence="1 2">
    <name type="scientific">Candidatus Ryanbacteria bacterium RIFCSPLOWO2_01_FULL_48_26</name>
    <dbReference type="NCBI Taxonomy" id="1802126"/>
    <lineage>
        <taxon>Bacteria</taxon>
        <taxon>Candidatus Ryaniibacteriota</taxon>
    </lineage>
</organism>
<dbReference type="AlphaFoldDB" id="A0A1G2GTK9"/>
<proteinExistence type="predicted"/>
<sequence length="197" mass="22452">MLIIEHRINTISGLKKVPSEHGVEIDVRYDNRTGSLYLNHDLGEGEDLEAYLQNFHHAFITFNIKEAGIENRCIALAAKYGISKSKYFLLDVEFFYLFCASRQDGVREIAVRYSEAEPIEMALSQKGFVDWAWIDVCTRLPLDAAAVQALKGFKTCLVSPDRWGRPQDIPVYIEQMKKLNFKLDAVMVGGEHAHLWA</sequence>
<dbReference type="STRING" id="1802126.A3B25_03310"/>
<name>A0A1G2GTK9_9BACT</name>
<evidence type="ECO:0000313" key="1">
    <source>
        <dbReference type="EMBL" id="OGZ53138.1"/>
    </source>
</evidence>
<accession>A0A1G2GTK9</accession>
<evidence type="ECO:0000313" key="2">
    <source>
        <dbReference type="Proteomes" id="UP000179106"/>
    </source>
</evidence>
<dbReference type="EMBL" id="MHNW01000029">
    <property type="protein sequence ID" value="OGZ53138.1"/>
    <property type="molecule type" value="Genomic_DNA"/>
</dbReference>
<reference evidence="1 2" key="1">
    <citation type="journal article" date="2016" name="Nat. Commun.">
        <title>Thousands of microbial genomes shed light on interconnected biogeochemical processes in an aquifer system.</title>
        <authorList>
            <person name="Anantharaman K."/>
            <person name="Brown C.T."/>
            <person name="Hug L.A."/>
            <person name="Sharon I."/>
            <person name="Castelle C.J."/>
            <person name="Probst A.J."/>
            <person name="Thomas B.C."/>
            <person name="Singh A."/>
            <person name="Wilkins M.J."/>
            <person name="Karaoz U."/>
            <person name="Brodie E.L."/>
            <person name="Williams K.H."/>
            <person name="Hubbard S.S."/>
            <person name="Banfield J.F."/>
        </authorList>
    </citation>
    <scope>NUCLEOTIDE SEQUENCE [LARGE SCALE GENOMIC DNA]</scope>
</reference>
<comment type="caution">
    <text evidence="1">The sequence shown here is derived from an EMBL/GenBank/DDBJ whole genome shotgun (WGS) entry which is preliminary data.</text>
</comment>
<gene>
    <name evidence="1" type="ORF">A3B25_03310</name>
</gene>
<dbReference type="Proteomes" id="UP000179106">
    <property type="component" value="Unassembled WGS sequence"/>
</dbReference>
<protein>
    <recommendedName>
        <fullName evidence="3">GP-PDE domain-containing protein</fullName>
    </recommendedName>
</protein>